<dbReference type="SUPFAM" id="SSF54001">
    <property type="entry name" value="Cysteine proteinases"/>
    <property type="match status" value="1"/>
</dbReference>
<dbReference type="STRING" id="35608.A0A2U1PJP8"/>
<name>A0A2U1PJP8_ARTAN</name>
<dbReference type="Proteomes" id="UP000245207">
    <property type="component" value="Unassembled WGS sequence"/>
</dbReference>
<proteinExistence type="inferred from homology"/>
<evidence type="ECO:0000313" key="5">
    <source>
        <dbReference type="EMBL" id="PWA85986.1"/>
    </source>
</evidence>
<gene>
    <name evidence="5" type="ORF">CTI12_AA065160</name>
</gene>
<keyword evidence="5" id="KW-0347">Helicase</keyword>
<dbReference type="InterPro" id="IPR039904">
    <property type="entry name" value="TRANK1"/>
</dbReference>
<dbReference type="GO" id="GO:0005524">
    <property type="term" value="F:ATP binding"/>
    <property type="evidence" value="ECO:0007669"/>
    <property type="project" value="UniProtKB-KW"/>
</dbReference>
<dbReference type="Gene3D" id="3.40.395.10">
    <property type="entry name" value="Adenoviral Proteinase, Chain A"/>
    <property type="match status" value="1"/>
</dbReference>
<dbReference type="PROSITE" id="PS50600">
    <property type="entry name" value="ULP_PROTEASE"/>
    <property type="match status" value="1"/>
</dbReference>
<dbReference type="InterPro" id="IPR038765">
    <property type="entry name" value="Papain-like_cys_pep_sf"/>
</dbReference>
<dbReference type="EMBL" id="PKPP01001065">
    <property type="protein sequence ID" value="PWA85986.1"/>
    <property type="molecule type" value="Genomic_DNA"/>
</dbReference>
<sequence>MARLCFERAGDTMWEKLAKACGLRASADQIRGTHPESYFGYLREAAVLFESIEKFESAASSYCDLGDYERAGKICMHKCGKFDAAAECFTLAGCYSEAAEAYAKGDQLTSCLSVCKRGKLFDIGMLYIQNWEQRANVKSKELEVKHEFLESCALYYHEHKDSESMMKFVKAFSSMESKRIFLRSLGCLDELLLLEEESGHFLEATELARSWGDLLKEANLLEKAGHFKEAGLLLLWYVFFSSLWGNGNRGWPLKQFAEKEELCNRVKLLAKMDSDVMYDIVCSELKIPSDQHNSLSELKDDLFVSQKNSSLRGEILLIRKILDKHLQMNSSKYDWEDNLPVDIYKHCDDKMFQNHVSVRTLVFYWNLWKKHIVDIFRSIESPENEYLCKPSGHADFCLYYFGVRKLSLKGSTVYLSLDKDADWIRITDNKGLHKDRNRIAFDGRELVFAIRSYWQPELLSVGIKVLQTLDALRKSKSNGSVFHQSTSLLHIFEVSKFLLDFYHNLTNPYKKRLQYFLGISLSYIDIVFPLDWRNSVDEDLVSLKETDLSVNLLEEIILQAVDIKALERVIIICLCSRVSVAVYENLINKLKDKPQFKSFVEKFRDGGLKDVLVAPTLQRALEDNFRVASGFLSPHSFGYLVDRLLLMQTFTSENSYTTRSSFVGSYTHIQSASNLSIGTSSPNLSVLVERIQDILCFSEITMVWIERSKIDVSYYPLLVLKMVMILSLICLKAPNYSPKLLDFLSGYDNIAYFLPKKFLCSLLRKRVNQKLNLDPEVIAEAFLSIDDPLLIVRSENVSPKINAPCAIFVDLEKSKEEIMSVLFPSKNTHNVHTPSNNVNARTIPEILSSDTLQDTNIMNRVELQINWKVLEEISEAINGKKGVALNKLSAATIIKNELDINRGTLLTAFAAQTSCSYEDARAIRDANEDLKLLSFAFDTSRLELKHSVILKGVGHAVKGLQSHRPKLDNFLNRSSMNQAFKFFHRLFSPTLRSSPSSVPSLRDLQMSVMWMPFMRLTERIVVWRFAYEKAKGIHGWKLCESHSAKEVMRQVELQLSARKHKGLQGYWNGSMCPSLKRTPTVCLQYLKAPEMNCRYHTDVSLIACLGSMLHMDWLSQTTIWRTFSATTSLGVIHHGHNKKSLWLELNILRITPCSMLEAHKVVEKEGKRIKIALILPPSTNGLVSDTTFTNEWSPFGSIPVRVIATRKCWERGLLQVQVRCNHVVDWNFFDRHANQIWLQFKEVYEKQNCCYIQDLMLLFTNGWINSPIITLFATSIDKILQKVKTQSNKCGFLNPYTIQDSVCMFDSLLVQNYLLQAMDSSQHKSFFVAPYVESKHWNLFIIVPQQNVGFILDSDMEGKNEESYEFTNVVQKAFGNMKWNLVECNQQRNYWECGYYVMKWMHQFVTHQQHSFPKTVPWNDKKPFTA</sequence>
<evidence type="ECO:0000313" key="6">
    <source>
        <dbReference type="Proteomes" id="UP000245207"/>
    </source>
</evidence>
<evidence type="ECO:0000256" key="3">
    <source>
        <dbReference type="ARBA" id="ARBA00022801"/>
    </source>
</evidence>
<dbReference type="GO" id="GO:0004386">
    <property type="term" value="F:helicase activity"/>
    <property type="evidence" value="ECO:0007669"/>
    <property type="project" value="UniProtKB-KW"/>
</dbReference>
<dbReference type="OrthoDB" id="3156807at2759"/>
<protein>
    <submittedName>
        <fullName evidence="5">UvrD-like Helicase, ATP-binding domain, P-loop containing nucleoside triphosphate hydrolase</fullName>
    </submittedName>
</protein>
<evidence type="ECO:0000256" key="1">
    <source>
        <dbReference type="ARBA" id="ARBA00005234"/>
    </source>
</evidence>
<dbReference type="GO" id="GO:0008234">
    <property type="term" value="F:cysteine-type peptidase activity"/>
    <property type="evidence" value="ECO:0007669"/>
    <property type="project" value="InterPro"/>
</dbReference>
<evidence type="ECO:0000259" key="4">
    <source>
        <dbReference type="PROSITE" id="PS50600"/>
    </source>
</evidence>
<dbReference type="PANTHER" id="PTHR21529:SF4">
    <property type="entry name" value="TPR AND ANKYRIN REPEAT-CONTAINING PROTEIN 1"/>
    <property type="match status" value="1"/>
</dbReference>
<keyword evidence="2" id="KW-0645">Protease</keyword>
<feature type="domain" description="Ubiquitin-like protease family profile" evidence="4">
    <location>
        <begin position="1248"/>
        <end position="1404"/>
    </location>
</feature>
<organism evidence="5 6">
    <name type="scientific">Artemisia annua</name>
    <name type="common">Sweet wormwood</name>
    <dbReference type="NCBI Taxonomy" id="35608"/>
    <lineage>
        <taxon>Eukaryota</taxon>
        <taxon>Viridiplantae</taxon>
        <taxon>Streptophyta</taxon>
        <taxon>Embryophyta</taxon>
        <taxon>Tracheophyta</taxon>
        <taxon>Spermatophyta</taxon>
        <taxon>Magnoliopsida</taxon>
        <taxon>eudicotyledons</taxon>
        <taxon>Gunneridae</taxon>
        <taxon>Pentapetalae</taxon>
        <taxon>asterids</taxon>
        <taxon>campanulids</taxon>
        <taxon>Asterales</taxon>
        <taxon>Asteraceae</taxon>
        <taxon>Asteroideae</taxon>
        <taxon>Anthemideae</taxon>
        <taxon>Artemisiinae</taxon>
        <taxon>Artemisia</taxon>
    </lineage>
</organism>
<keyword evidence="6" id="KW-1185">Reference proteome</keyword>
<dbReference type="PANTHER" id="PTHR21529">
    <property type="entry name" value="MAMMARY TURMOR VIRUS RECEPTOR HOMOLOG 1, 2 MTVR1, 2"/>
    <property type="match status" value="1"/>
</dbReference>
<accession>A0A2U1PJP8</accession>
<evidence type="ECO:0000256" key="2">
    <source>
        <dbReference type="ARBA" id="ARBA00022670"/>
    </source>
</evidence>
<dbReference type="InterPro" id="IPR003653">
    <property type="entry name" value="Peptidase_C48_C"/>
</dbReference>
<reference evidence="5 6" key="1">
    <citation type="journal article" date="2018" name="Mol. Plant">
        <title>The genome of Artemisia annua provides insight into the evolution of Asteraceae family and artemisinin biosynthesis.</title>
        <authorList>
            <person name="Shen Q."/>
            <person name="Zhang L."/>
            <person name="Liao Z."/>
            <person name="Wang S."/>
            <person name="Yan T."/>
            <person name="Shi P."/>
            <person name="Liu M."/>
            <person name="Fu X."/>
            <person name="Pan Q."/>
            <person name="Wang Y."/>
            <person name="Lv Z."/>
            <person name="Lu X."/>
            <person name="Zhang F."/>
            <person name="Jiang W."/>
            <person name="Ma Y."/>
            <person name="Chen M."/>
            <person name="Hao X."/>
            <person name="Li L."/>
            <person name="Tang Y."/>
            <person name="Lv G."/>
            <person name="Zhou Y."/>
            <person name="Sun X."/>
            <person name="Brodelius P.E."/>
            <person name="Rose J.K.C."/>
            <person name="Tang K."/>
        </authorList>
    </citation>
    <scope>NUCLEOTIDE SEQUENCE [LARGE SCALE GENOMIC DNA]</scope>
    <source>
        <strain evidence="6">cv. Huhao1</strain>
        <tissue evidence="5">Leaf</tissue>
    </source>
</reference>
<keyword evidence="3 5" id="KW-0378">Hydrolase</keyword>
<dbReference type="GO" id="GO:0006508">
    <property type="term" value="P:proteolysis"/>
    <property type="evidence" value="ECO:0007669"/>
    <property type="project" value="UniProtKB-KW"/>
</dbReference>
<keyword evidence="5" id="KW-0067">ATP-binding</keyword>
<comment type="caution">
    <text evidence="5">The sequence shown here is derived from an EMBL/GenBank/DDBJ whole genome shotgun (WGS) entry which is preliminary data.</text>
</comment>
<comment type="similarity">
    <text evidence="1">Belongs to the peptidase C48 family.</text>
</comment>
<keyword evidence="5" id="KW-0547">Nucleotide-binding</keyword>